<evidence type="ECO:0000259" key="1">
    <source>
        <dbReference type="Pfam" id="PF10005"/>
    </source>
</evidence>
<dbReference type="PIRSF" id="PIRSF012641">
    <property type="entry name" value="UCP012641"/>
    <property type="match status" value="1"/>
</dbReference>
<keyword evidence="3" id="KW-1185">Reference proteome</keyword>
<dbReference type="AlphaFoldDB" id="A0A917Q597"/>
<comment type="caution">
    <text evidence="2">The sequence shown here is derived from an EMBL/GenBank/DDBJ whole genome shotgun (WGS) entry which is preliminary data.</text>
</comment>
<reference evidence="2 3" key="1">
    <citation type="journal article" date="2014" name="Int. J. Syst. Evol. Microbiol.">
        <title>Complete genome sequence of Corynebacterium casei LMG S-19264T (=DSM 44701T), isolated from a smear-ripened cheese.</title>
        <authorList>
            <consortium name="US DOE Joint Genome Institute (JGI-PGF)"/>
            <person name="Walter F."/>
            <person name="Albersmeier A."/>
            <person name="Kalinowski J."/>
            <person name="Ruckert C."/>
        </authorList>
    </citation>
    <scope>NUCLEOTIDE SEQUENCE [LARGE SCALE GENOMIC DNA]</scope>
    <source>
        <strain evidence="2 3">CGMCC 1.9161</strain>
    </source>
</reference>
<organism evidence="2 3">
    <name type="scientific">Salinarimonas ramus</name>
    <dbReference type="NCBI Taxonomy" id="690164"/>
    <lineage>
        <taxon>Bacteria</taxon>
        <taxon>Pseudomonadati</taxon>
        <taxon>Pseudomonadota</taxon>
        <taxon>Alphaproteobacteria</taxon>
        <taxon>Hyphomicrobiales</taxon>
        <taxon>Salinarimonadaceae</taxon>
        <taxon>Salinarimonas</taxon>
    </lineage>
</organism>
<dbReference type="InterPro" id="IPR031321">
    <property type="entry name" value="UCP012641"/>
</dbReference>
<evidence type="ECO:0000313" key="3">
    <source>
        <dbReference type="Proteomes" id="UP000600449"/>
    </source>
</evidence>
<dbReference type="Proteomes" id="UP000600449">
    <property type="component" value="Unassembled WGS sequence"/>
</dbReference>
<dbReference type="Pfam" id="PF10005">
    <property type="entry name" value="Zn_ribbon_DZR_6"/>
    <property type="match status" value="1"/>
</dbReference>
<feature type="domain" description="Zinc-ribbon" evidence="1">
    <location>
        <begin position="3"/>
        <end position="101"/>
    </location>
</feature>
<protein>
    <recommendedName>
        <fullName evidence="1">Zinc-ribbon domain-containing protein</fullName>
    </recommendedName>
</protein>
<accession>A0A917Q597</accession>
<dbReference type="Pfam" id="PF15887">
    <property type="entry name" value="Peptidase_Mx"/>
    <property type="match status" value="1"/>
</dbReference>
<sequence length="361" mass="39654">MKLFACAVCGAPLQFEESACPSCGTRLGFLPRERRLAALRLDGEAWVPVGDDAGPGRPARHLFCANAAYGACTWLVPEEEAGDGRFCIACRHNRTIPDLTQDTNAGRWRKLEAAKKRLFYTLMNLGLPLTQRPDDPAGLAFDFLADSPVHDEPGVMTGHADGLVTIAIAEADDSEREARRSAMGEPYRTLLGHLRHEVGHYYWTKLVQEPGALDGFRALFGDERTDYGSALQRHYSEGPPADWEQRHVSAYASAHPWEDWAETFALYLHMVDTLETAGTFGLRLRPKLPGGEELATSIPFDPHHEPDLARLVDAWGPLTFAVNALNRSMGQADLYPFTVAPAAVEKLAFVHARVHAVAASG</sequence>
<dbReference type="Gene3D" id="3.40.390.70">
    <property type="match status" value="1"/>
</dbReference>
<gene>
    <name evidence="2" type="ORF">GCM10011322_09800</name>
</gene>
<name>A0A917Q597_9HYPH</name>
<dbReference type="EMBL" id="BMMF01000003">
    <property type="protein sequence ID" value="GGK25261.1"/>
    <property type="molecule type" value="Genomic_DNA"/>
</dbReference>
<proteinExistence type="predicted"/>
<dbReference type="InterPro" id="IPR011201">
    <property type="entry name" value="Zinc-ribbon_6_bact"/>
</dbReference>
<dbReference type="RefSeq" id="WP_188910236.1">
    <property type="nucleotide sequence ID" value="NZ_BMMF01000003.1"/>
</dbReference>
<evidence type="ECO:0000313" key="2">
    <source>
        <dbReference type="EMBL" id="GGK25261.1"/>
    </source>
</evidence>